<dbReference type="SUPFAM" id="SSF57756">
    <property type="entry name" value="Retrovirus zinc finger-like domains"/>
    <property type="match status" value="1"/>
</dbReference>
<feature type="region of interest" description="Disordered" evidence="2">
    <location>
        <begin position="24"/>
        <end position="63"/>
    </location>
</feature>
<dbReference type="PROSITE" id="PS50158">
    <property type="entry name" value="ZF_CCHC"/>
    <property type="match status" value="1"/>
</dbReference>
<evidence type="ECO:0000313" key="4">
    <source>
        <dbReference type="EMBL" id="RYR34920.1"/>
    </source>
</evidence>
<name>A0A445B8C3_ARAHY</name>
<dbReference type="InterPro" id="IPR036875">
    <property type="entry name" value="Znf_CCHC_sf"/>
</dbReference>
<feature type="domain" description="CCHC-type" evidence="3">
    <location>
        <begin position="90"/>
        <end position="104"/>
    </location>
</feature>
<accession>A0A445B8C3</accession>
<dbReference type="GO" id="GO:0008270">
    <property type="term" value="F:zinc ion binding"/>
    <property type="evidence" value="ECO:0007669"/>
    <property type="project" value="UniProtKB-KW"/>
</dbReference>
<evidence type="ECO:0000256" key="1">
    <source>
        <dbReference type="PROSITE-ProRule" id="PRU00047"/>
    </source>
</evidence>
<evidence type="ECO:0000256" key="2">
    <source>
        <dbReference type="SAM" id="MobiDB-lite"/>
    </source>
</evidence>
<dbReference type="Proteomes" id="UP000289738">
    <property type="component" value="Chromosome A10"/>
</dbReference>
<dbReference type="GO" id="GO:0003676">
    <property type="term" value="F:nucleic acid binding"/>
    <property type="evidence" value="ECO:0007669"/>
    <property type="project" value="InterPro"/>
</dbReference>
<sequence>MALMEIHIFSNLVNKARVVEENAKTVASSRDTHGINTSRERDNNNLGPRRQDLKKYSEGKRSRAYSPNMKCQECGNYHPNRPCRLGKKLCYKCGAHEHLVRECPLRRTREETGSDPPTRGKRIL</sequence>
<evidence type="ECO:0000313" key="5">
    <source>
        <dbReference type="Proteomes" id="UP000289738"/>
    </source>
</evidence>
<keyword evidence="1" id="KW-0863">Zinc-finger</keyword>
<proteinExistence type="predicted"/>
<comment type="caution">
    <text evidence="4">The sequence shown here is derived from an EMBL/GenBank/DDBJ whole genome shotgun (WGS) entry which is preliminary data.</text>
</comment>
<evidence type="ECO:0000259" key="3">
    <source>
        <dbReference type="PROSITE" id="PS50158"/>
    </source>
</evidence>
<keyword evidence="1" id="KW-0862">Zinc</keyword>
<protein>
    <recommendedName>
        <fullName evidence="3">CCHC-type domain-containing protein</fullName>
    </recommendedName>
</protein>
<dbReference type="Gene3D" id="4.10.60.10">
    <property type="entry name" value="Zinc finger, CCHC-type"/>
    <property type="match status" value="1"/>
</dbReference>
<dbReference type="EMBL" id="SDMP01000010">
    <property type="protein sequence ID" value="RYR34920.1"/>
    <property type="molecule type" value="Genomic_DNA"/>
</dbReference>
<feature type="compositionally biased region" description="Basic and acidic residues" evidence="2">
    <location>
        <begin position="30"/>
        <end position="61"/>
    </location>
</feature>
<keyword evidence="1" id="KW-0479">Metal-binding</keyword>
<gene>
    <name evidence="4" type="ORF">Ahy_A10g049983</name>
</gene>
<dbReference type="AlphaFoldDB" id="A0A445B8C3"/>
<reference evidence="4 5" key="1">
    <citation type="submission" date="2019-01" db="EMBL/GenBank/DDBJ databases">
        <title>Sequencing of cultivated peanut Arachis hypogaea provides insights into genome evolution and oil improvement.</title>
        <authorList>
            <person name="Chen X."/>
        </authorList>
    </citation>
    <scope>NUCLEOTIDE SEQUENCE [LARGE SCALE GENOMIC DNA]</scope>
    <source>
        <strain evidence="5">cv. Fuhuasheng</strain>
        <tissue evidence="4">Leaves</tissue>
    </source>
</reference>
<keyword evidence="5" id="KW-1185">Reference proteome</keyword>
<dbReference type="InterPro" id="IPR001878">
    <property type="entry name" value="Znf_CCHC"/>
</dbReference>
<dbReference type="Pfam" id="PF00098">
    <property type="entry name" value="zf-CCHC"/>
    <property type="match status" value="1"/>
</dbReference>
<organism evidence="4 5">
    <name type="scientific">Arachis hypogaea</name>
    <name type="common">Peanut</name>
    <dbReference type="NCBI Taxonomy" id="3818"/>
    <lineage>
        <taxon>Eukaryota</taxon>
        <taxon>Viridiplantae</taxon>
        <taxon>Streptophyta</taxon>
        <taxon>Embryophyta</taxon>
        <taxon>Tracheophyta</taxon>
        <taxon>Spermatophyta</taxon>
        <taxon>Magnoliopsida</taxon>
        <taxon>eudicotyledons</taxon>
        <taxon>Gunneridae</taxon>
        <taxon>Pentapetalae</taxon>
        <taxon>rosids</taxon>
        <taxon>fabids</taxon>
        <taxon>Fabales</taxon>
        <taxon>Fabaceae</taxon>
        <taxon>Papilionoideae</taxon>
        <taxon>50 kb inversion clade</taxon>
        <taxon>dalbergioids sensu lato</taxon>
        <taxon>Dalbergieae</taxon>
        <taxon>Pterocarpus clade</taxon>
        <taxon>Arachis</taxon>
    </lineage>
</organism>